<gene>
    <name evidence="1" type="ORF">UMAG_12187</name>
</gene>
<dbReference type="EMBL" id="CM003144">
    <property type="protein sequence ID" value="KIS69852.1"/>
    <property type="molecule type" value="Genomic_DNA"/>
</dbReference>
<sequence length="121" mass="13646">MCLCHPLARASYRMVVSHRAELECCSDLQRRPRTEGWVSSCSDLEANAFHTILLAALKANSRPKCFQPSMLIYQVNKTRSDMLGRCACERCQRCRVRVGMAVLCLVHTKRPSCTSSRVAVL</sequence>
<dbReference type="InParanoid" id="A0A0D1C8T9"/>
<evidence type="ECO:0000313" key="2">
    <source>
        <dbReference type="Proteomes" id="UP000000561"/>
    </source>
</evidence>
<dbReference type="Proteomes" id="UP000000561">
    <property type="component" value="Chromosome 5"/>
</dbReference>
<dbReference type="VEuPathDB" id="FungiDB:UMAG_12187"/>
<reference evidence="1 2" key="1">
    <citation type="journal article" date="2006" name="Nature">
        <title>Insights from the genome of the biotrophic fungal plant pathogen Ustilago maydis.</title>
        <authorList>
            <person name="Kamper J."/>
            <person name="Kahmann R."/>
            <person name="Bolker M."/>
            <person name="Ma L.J."/>
            <person name="Brefort T."/>
            <person name="Saville B.J."/>
            <person name="Banuett F."/>
            <person name="Kronstad J.W."/>
            <person name="Gold S.E."/>
            <person name="Muller O."/>
            <person name="Perlin M.H."/>
            <person name="Wosten H.A."/>
            <person name="de Vries R."/>
            <person name="Ruiz-Herrera J."/>
            <person name="Reynaga-Pena C.G."/>
            <person name="Snetselaar K."/>
            <person name="McCann M."/>
            <person name="Perez-Martin J."/>
            <person name="Feldbrugge M."/>
            <person name="Basse C.W."/>
            <person name="Steinberg G."/>
            <person name="Ibeas J.I."/>
            <person name="Holloman W."/>
            <person name="Guzman P."/>
            <person name="Farman M."/>
            <person name="Stajich J.E."/>
            <person name="Sentandreu R."/>
            <person name="Gonzalez-Prieto J.M."/>
            <person name="Kennell J.C."/>
            <person name="Molina L."/>
            <person name="Schirawski J."/>
            <person name="Mendoza-Mendoza A."/>
            <person name="Greilinger D."/>
            <person name="Munch K."/>
            <person name="Rossel N."/>
            <person name="Scherer M."/>
            <person name="Vranes M."/>
            <person name="Ladendorf O."/>
            <person name="Vincon V."/>
            <person name="Fuchs U."/>
            <person name="Sandrock B."/>
            <person name="Meng S."/>
            <person name="Ho E.C."/>
            <person name="Cahill M.J."/>
            <person name="Boyce K.J."/>
            <person name="Klose J."/>
            <person name="Klosterman S.J."/>
            <person name="Deelstra H.J."/>
            <person name="Ortiz-Castellanos L."/>
            <person name="Li W."/>
            <person name="Sanchez-Alonso P."/>
            <person name="Schreier P.H."/>
            <person name="Hauser-Hahn I."/>
            <person name="Vaupel M."/>
            <person name="Koopmann E."/>
            <person name="Friedrich G."/>
            <person name="Voss H."/>
            <person name="Schluter T."/>
            <person name="Margolis J."/>
            <person name="Platt D."/>
            <person name="Swimmer C."/>
            <person name="Gnirke A."/>
            <person name="Chen F."/>
            <person name="Vysotskaia V."/>
            <person name="Mannhaupt G."/>
            <person name="Guldener U."/>
            <person name="Munsterkotter M."/>
            <person name="Haase D."/>
            <person name="Oesterheld M."/>
            <person name="Mewes H.W."/>
            <person name="Mauceli E.W."/>
            <person name="DeCaprio D."/>
            <person name="Wade C.M."/>
            <person name="Butler J."/>
            <person name="Young S."/>
            <person name="Jaffe D.B."/>
            <person name="Calvo S."/>
            <person name="Nusbaum C."/>
            <person name="Galagan J."/>
            <person name="Birren B.W."/>
        </authorList>
    </citation>
    <scope>NUCLEOTIDE SEQUENCE [LARGE SCALE GENOMIC DNA]</scope>
    <source>
        <strain evidence="2">DSM 14603 / FGSC 9021 / UM521</strain>
    </source>
</reference>
<dbReference type="KEGG" id="uma:UMAG_12187"/>
<organism evidence="1 2">
    <name type="scientific">Mycosarcoma maydis</name>
    <name type="common">Corn smut fungus</name>
    <name type="synonym">Ustilago maydis</name>
    <dbReference type="NCBI Taxonomy" id="5270"/>
    <lineage>
        <taxon>Eukaryota</taxon>
        <taxon>Fungi</taxon>
        <taxon>Dikarya</taxon>
        <taxon>Basidiomycota</taxon>
        <taxon>Ustilaginomycotina</taxon>
        <taxon>Ustilaginomycetes</taxon>
        <taxon>Ustilaginales</taxon>
        <taxon>Ustilaginaceae</taxon>
        <taxon>Mycosarcoma</taxon>
    </lineage>
</organism>
<dbReference type="AlphaFoldDB" id="A0A0D1C8T9"/>
<dbReference type="GeneID" id="23567940"/>
<evidence type="ECO:0000313" key="1">
    <source>
        <dbReference type="EMBL" id="KIS69852.1"/>
    </source>
</evidence>
<dbReference type="RefSeq" id="XP_011388916.1">
    <property type="nucleotide sequence ID" value="XM_011390614.1"/>
</dbReference>
<proteinExistence type="predicted"/>
<name>A0A0D1C8T9_MYCMD</name>
<protein>
    <submittedName>
        <fullName evidence="1">Uncharacterized protein</fullName>
    </submittedName>
</protein>
<keyword evidence="2" id="KW-1185">Reference proteome</keyword>
<accession>A0A0D1C8T9</accession>